<dbReference type="EMBL" id="JAINUG010000100">
    <property type="protein sequence ID" value="KAJ8397102.1"/>
    <property type="molecule type" value="Genomic_DNA"/>
</dbReference>
<dbReference type="InterPro" id="IPR002172">
    <property type="entry name" value="LDrepeatLR_classA_rpt"/>
</dbReference>
<dbReference type="InterPro" id="IPR036055">
    <property type="entry name" value="LDL_receptor-like_sf"/>
</dbReference>
<dbReference type="Pfam" id="PF00058">
    <property type="entry name" value="Ldl_recept_b"/>
    <property type="match status" value="2"/>
</dbReference>
<dbReference type="Proteomes" id="UP001221898">
    <property type="component" value="Unassembled WGS sequence"/>
</dbReference>
<dbReference type="InterPro" id="IPR000033">
    <property type="entry name" value="LDLR_classB_rpt"/>
</dbReference>
<dbReference type="InterPro" id="IPR023415">
    <property type="entry name" value="LDLR_class-A_CS"/>
</dbReference>
<dbReference type="SMART" id="SM00192">
    <property type="entry name" value="LDLa"/>
    <property type="match status" value="8"/>
</dbReference>
<feature type="disulfide bond" evidence="13">
    <location>
        <begin position="174"/>
        <end position="189"/>
    </location>
</feature>
<dbReference type="Gene3D" id="2.10.25.10">
    <property type="entry name" value="Laminin"/>
    <property type="match status" value="3"/>
</dbReference>
<dbReference type="GO" id="GO:0042562">
    <property type="term" value="F:hormone binding"/>
    <property type="evidence" value="ECO:0007669"/>
    <property type="project" value="TreeGrafter"/>
</dbReference>
<dbReference type="FunFam" id="2.120.10.30:FF:000241">
    <property type="entry name" value="Low-density lipoprotein receptor-related protein 6"/>
    <property type="match status" value="1"/>
</dbReference>
<feature type="chain" id="PRO_5042242425" description="EGF-like domain-containing protein" evidence="17">
    <location>
        <begin position="16"/>
        <end position="1213"/>
    </location>
</feature>
<evidence type="ECO:0000256" key="4">
    <source>
        <dbReference type="ARBA" id="ARBA00022692"/>
    </source>
</evidence>
<keyword evidence="11" id="KW-0325">Glycoprotein</keyword>
<evidence type="ECO:0000313" key="19">
    <source>
        <dbReference type="EMBL" id="KAJ8397102.1"/>
    </source>
</evidence>
<evidence type="ECO:0000256" key="6">
    <source>
        <dbReference type="ARBA" id="ARBA00022737"/>
    </source>
</evidence>
<dbReference type="Gene3D" id="2.120.10.30">
    <property type="entry name" value="TolB, C-terminal domain"/>
    <property type="match status" value="2"/>
</dbReference>
<dbReference type="SUPFAM" id="SSF63825">
    <property type="entry name" value="YWTD domain"/>
    <property type="match status" value="2"/>
</dbReference>
<comment type="caution">
    <text evidence="19">The sequence shown here is derived from an EMBL/GenBank/DDBJ whole genome shotgun (WGS) entry which is preliminary data.</text>
</comment>
<feature type="disulfide bond" evidence="13">
    <location>
        <begin position="162"/>
        <end position="180"/>
    </location>
</feature>
<dbReference type="PRINTS" id="PR00261">
    <property type="entry name" value="LDLRECEPTOR"/>
</dbReference>
<feature type="disulfide bond" evidence="12">
    <location>
        <begin position="1125"/>
        <end position="1134"/>
    </location>
</feature>
<feature type="disulfide bond" evidence="13">
    <location>
        <begin position="276"/>
        <end position="288"/>
    </location>
</feature>
<keyword evidence="4 16" id="KW-0812">Transmembrane</keyword>
<dbReference type="PROSITE" id="PS50068">
    <property type="entry name" value="LDLRA_2"/>
    <property type="match status" value="8"/>
</dbReference>
<feature type="disulfide bond" evidence="13">
    <location>
        <begin position="214"/>
        <end position="229"/>
    </location>
</feature>
<keyword evidence="5 17" id="KW-0732">Signal</keyword>
<dbReference type="Pfam" id="PF07645">
    <property type="entry name" value="EGF_CA"/>
    <property type="match status" value="1"/>
</dbReference>
<evidence type="ECO:0000256" key="8">
    <source>
        <dbReference type="ARBA" id="ARBA00023136"/>
    </source>
</evidence>
<organism evidence="19 20">
    <name type="scientific">Aldrovandia affinis</name>
    <dbReference type="NCBI Taxonomy" id="143900"/>
    <lineage>
        <taxon>Eukaryota</taxon>
        <taxon>Metazoa</taxon>
        <taxon>Chordata</taxon>
        <taxon>Craniata</taxon>
        <taxon>Vertebrata</taxon>
        <taxon>Euteleostomi</taxon>
        <taxon>Actinopterygii</taxon>
        <taxon>Neopterygii</taxon>
        <taxon>Teleostei</taxon>
        <taxon>Notacanthiformes</taxon>
        <taxon>Halosauridae</taxon>
        <taxon>Aldrovandia</taxon>
    </lineage>
</organism>
<evidence type="ECO:0000256" key="10">
    <source>
        <dbReference type="ARBA" id="ARBA00023170"/>
    </source>
</evidence>
<feature type="region of interest" description="Disordered" evidence="15">
    <location>
        <begin position="1062"/>
        <end position="1088"/>
    </location>
</feature>
<evidence type="ECO:0000313" key="20">
    <source>
        <dbReference type="Proteomes" id="UP001221898"/>
    </source>
</evidence>
<dbReference type="AlphaFoldDB" id="A0AAD7S7G4"/>
<protein>
    <recommendedName>
        <fullName evidence="18">EGF-like domain-containing protein</fullName>
    </recommendedName>
</protein>
<keyword evidence="10" id="KW-0675">Receptor</keyword>
<feature type="transmembrane region" description="Helical" evidence="16">
    <location>
        <begin position="1146"/>
        <end position="1166"/>
    </location>
</feature>
<dbReference type="InterPro" id="IPR009030">
    <property type="entry name" value="Growth_fac_rcpt_cys_sf"/>
</dbReference>
<feature type="repeat" description="LDL-receptor class B" evidence="14">
    <location>
        <begin position="528"/>
        <end position="571"/>
    </location>
</feature>
<feature type="disulfide bond" evidence="13">
    <location>
        <begin position="135"/>
        <end position="150"/>
    </location>
</feature>
<feature type="compositionally biased region" description="Basic and acidic residues" evidence="15">
    <location>
        <begin position="1062"/>
        <end position="1072"/>
    </location>
</feature>
<dbReference type="InterPro" id="IPR001881">
    <property type="entry name" value="EGF-like_Ca-bd_dom"/>
</dbReference>
<evidence type="ECO:0000256" key="12">
    <source>
        <dbReference type="PROSITE-ProRule" id="PRU00076"/>
    </source>
</evidence>
<dbReference type="InterPro" id="IPR000742">
    <property type="entry name" value="EGF"/>
</dbReference>
<evidence type="ECO:0000256" key="5">
    <source>
        <dbReference type="ARBA" id="ARBA00022729"/>
    </source>
</evidence>
<proteinExistence type="predicted"/>
<evidence type="ECO:0000256" key="16">
    <source>
        <dbReference type="SAM" id="Phobius"/>
    </source>
</evidence>
<evidence type="ECO:0000256" key="9">
    <source>
        <dbReference type="ARBA" id="ARBA00023157"/>
    </source>
</evidence>
<keyword evidence="3" id="KW-0254">Endocytosis</keyword>
<keyword evidence="20" id="KW-1185">Reference proteome</keyword>
<feature type="disulfide bond" evidence="13">
    <location>
        <begin position="155"/>
        <end position="167"/>
    </location>
</feature>
<sequence length="1213" mass="132324">MDLLLILCAISLSHSGGLSDSDRVEDAEADTPAPLRCIFGLKPCKDGSECVLHINICDGEEDCRDGSDEEDCMVRCETGQFQCAHGKKCIDMKEVCDGVAQCQDRSDEVDCWKPTASCALRCDNKTRCVPESFLCDGEKDCLDGTDEASCADEVCSSTEFRCTSGQCVSESLRCDGHADCPDRSDEKGCAKSPECPTQHHCPHSHECLLEEWICDGEEDCKDGTDEKNCEVTQVKCGEFQWPCTSKTECVPTSWKCDRVTDCKDGSDETGCGDVKCPSHQFQCGTGECLDPSMVCNTMTNCPDGSDEGGSCLSSNCSNVNGSRCAQDCYRTPQGTRCTCKAGFSLQLDGMSCADIDECEAIPPVCSHTCLNTQGSHECLCPLGYLLEPDGHHCKITGEPLLLASVQSELMLFNLRRATLDILTSGKKVVLSLDYDWKDQIVFWVGQDAESIKWISFDQKQMGTIFKGIKSDCIAVDWVGRNLYWTDGVGGQILATGLRTPATKPWSYTVVLDEDLEQPHSLVLLPQEGLMFWSEIGSEPQIERAGMDGSDRKVVVSQSISWPASLSVDSLAGRIYWTDEKLKCIGSATLDGGDLKILQLMETSSPFAVIVFNNEIYWSDTKSRTVQRAHKNTGKGRKVLLKQLGQPFDLKVVHETVQPNTSNPCTKLGCSHLCVLAPGPKGVCRCPSSLLLDEERITCITPADSSFLLLLSPTAVTQIYMRSMHSVVGLKEWPEHRALPLPNMNEATALDLVLRDQMLYVADAGQASVRLFKLKEALVPQGQAIRMEGETLMALALDWITLNLYWSGSKRPGILVTSPGGTHTAVLLHEAVERPGSIAVHPPTGRLCFTDLGEPARKALSRVECAFMDGHNQTSVWKRAGTPTSLTFLNEGTKLYWADIDTGVIASIGVDGSGYKEYKTEDGSLQSFAYGDNLLIWATLNAGTTKVWYGDGLKSKTLWFEVKTDVVSLKAYSKASQKGANECSNQNGGCSHLCLAFPGGRTCRCDQDHRPVDITDCVPDPICPPHTKPCRDGRMCLPHSKFCDGHPDCLDQSDEDCINDKAKAATKPQDTKSPDPVSEAPGLATMPSNNRSDILVQNLDAQPCDDQLCHEHGRCLMQNGETTCECLLEYSGEFCQDGIAESLRIPLSYGAVALITVIVVIGIVLAVRRKKGAQRSASAAARDTTLMDMEKQSSAQSVRKETCDPMEDLVSPVD</sequence>
<feature type="disulfide bond" evidence="13">
    <location>
        <begin position="57"/>
        <end position="72"/>
    </location>
</feature>
<dbReference type="PANTHER" id="PTHR22722:SF12">
    <property type="entry name" value="EGF-LIKE DOMAIN-CONTAINING PROTEIN"/>
    <property type="match status" value="1"/>
</dbReference>
<dbReference type="InterPro" id="IPR051221">
    <property type="entry name" value="LDLR-related"/>
</dbReference>
<dbReference type="GO" id="GO:0043235">
    <property type="term" value="C:receptor complex"/>
    <property type="evidence" value="ECO:0007669"/>
    <property type="project" value="TreeGrafter"/>
</dbReference>
<feature type="domain" description="EGF-like" evidence="18">
    <location>
        <begin position="1099"/>
        <end position="1135"/>
    </location>
</feature>
<dbReference type="InterPro" id="IPR049883">
    <property type="entry name" value="NOTCH1_EGF-like"/>
</dbReference>
<dbReference type="PROSITE" id="PS51120">
    <property type="entry name" value="LDLRB"/>
    <property type="match status" value="2"/>
</dbReference>
<evidence type="ECO:0000256" key="15">
    <source>
        <dbReference type="SAM" id="MobiDB-lite"/>
    </source>
</evidence>
<evidence type="ECO:0000256" key="14">
    <source>
        <dbReference type="PROSITE-ProRule" id="PRU00461"/>
    </source>
</evidence>
<keyword evidence="2 12" id="KW-0245">EGF-like domain</keyword>
<evidence type="ECO:0000259" key="18">
    <source>
        <dbReference type="PROSITE" id="PS50026"/>
    </source>
</evidence>
<evidence type="ECO:0000256" key="17">
    <source>
        <dbReference type="SAM" id="SignalP"/>
    </source>
</evidence>
<dbReference type="GO" id="GO:0016324">
    <property type="term" value="C:apical plasma membrane"/>
    <property type="evidence" value="ECO:0007669"/>
    <property type="project" value="TreeGrafter"/>
</dbReference>
<dbReference type="SUPFAM" id="SSF57424">
    <property type="entry name" value="LDL receptor-like module"/>
    <property type="match status" value="8"/>
</dbReference>
<evidence type="ECO:0000256" key="2">
    <source>
        <dbReference type="ARBA" id="ARBA00022536"/>
    </source>
</evidence>
<evidence type="ECO:0000256" key="3">
    <source>
        <dbReference type="ARBA" id="ARBA00022583"/>
    </source>
</evidence>
<evidence type="ECO:0000256" key="7">
    <source>
        <dbReference type="ARBA" id="ARBA00022989"/>
    </source>
</evidence>
<dbReference type="SMART" id="SM00135">
    <property type="entry name" value="LY"/>
    <property type="match status" value="7"/>
</dbReference>
<accession>A0AAD7S7G4</accession>
<dbReference type="FunFam" id="4.10.400.10:FF:000034">
    <property type="entry name" value="Low-density lipoprotein receptor-related protein 2"/>
    <property type="match status" value="1"/>
</dbReference>
<dbReference type="FunFam" id="2.10.25.10:FF:000010">
    <property type="entry name" value="Pro-epidermal growth factor"/>
    <property type="match status" value="1"/>
</dbReference>
<dbReference type="SMART" id="SM00179">
    <property type="entry name" value="EGF_CA"/>
    <property type="match status" value="3"/>
</dbReference>
<evidence type="ECO:0000256" key="1">
    <source>
        <dbReference type="ARBA" id="ARBA00004167"/>
    </source>
</evidence>
<keyword evidence="6" id="KW-0677">Repeat</keyword>
<dbReference type="PROSITE" id="PS01209">
    <property type="entry name" value="LDLRA_1"/>
    <property type="match status" value="3"/>
</dbReference>
<dbReference type="PROSITE" id="PS01186">
    <property type="entry name" value="EGF_2"/>
    <property type="match status" value="1"/>
</dbReference>
<dbReference type="PROSITE" id="PS00022">
    <property type="entry name" value="EGF_1"/>
    <property type="match status" value="1"/>
</dbReference>
<gene>
    <name evidence="19" type="ORF">AAFF_G00009560</name>
</gene>
<dbReference type="InterPro" id="IPR011042">
    <property type="entry name" value="6-blade_b-propeller_TolB-like"/>
</dbReference>
<dbReference type="SUPFAM" id="SSF57196">
    <property type="entry name" value="EGF/Laminin"/>
    <property type="match status" value="1"/>
</dbReference>
<dbReference type="Gene3D" id="4.10.400.10">
    <property type="entry name" value="Low-density Lipoprotein Receptor"/>
    <property type="match status" value="8"/>
</dbReference>
<keyword evidence="8 16" id="KW-0472">Membrane</keyword>
<feature type="domain" description="EGF-like" evidence="18">
    <location>
        <begin position="354"/>
        <end position="394"/>
    </location>
</feature>
<dbReference type="CDD" id="cd00112">
    <property type="entry name" value="LDLa"/>
    <property type="match status" value="8"/>
</dbReference>
<reference evidence="19" key="1">
    <citation type="journal article" date="2023" name="Science">
        <title>Genome structures resolve the early diversification of teleost fishes.</title>
        <authorList>
            <person name="Parey E."/>
            <person name="Louis A."/>
            <person name="Montfort J."/>
            <person name="Bouchez O."/>
            <person name="Roques C."/>
            <person name="Iampietro C."/>
            <person name="Lluch J."/>
            <person name="Castinel A."/>
            <person name="Donnadieu C."/>
            <person name="Desvignes T."/>
            <person name="Floi Bucao C."/>
            <person name="Jouanno E."/>
            <person name="Wen M."/>
            <person name="Mejri S."/>
            <person name="Dirks R."/>
            <person name="Jansen H."/>
            <person name="Henkel C."/>
            <person name="Chen W.J."/>
            <person name="Zahm M."/>
            <person name="Cabau C."/>
            <person name="Klopp C."/>
            <person name="Thompson A.W."/>
            <person name="Robinson-Rechavi M."/>
            <person name="Braasch I."/>
            <person name="Lecointre G."/>
            <person name="Bobe J."/>
            <person name="Postlethwait J.H."/>
            <person name="Berthelot C."/>
            <person name="Roest Crollius H."/>
            <person name="Guiguen Y."/>
        </authorList>
    </citation>
    <scope>NUCLEOTIDE SEQUENCE</scope>
    <source>
        <strain evidence="19">NC1722</strain>
    </source>
</reference>
<feature type="disulfide bond" evidence="13">
    <location>
        <begin position="195"/>
        <end position="207"/>
    </location>
</feature>
<dbReference type="GO" id="GO:0005509">
    <property type="term" value="F:calcium ion binding"/>
    <property type="evidence" value="ECO:0007669"/>
    <property type="project" value="InterPro"/>
</dbReference>
<feature type="signal peptide" evidence="17">
    <location>
        <begin position="1"/>
        <end position="15"/>
    </location>
</feature>
<keyword evidence="7 16" id="KW-1133">Transmembrane helix</keyword>
<dbReference type="PANTHER" id="PTHR22722">
    <property type="entry name" value="LOW-DENSITY LIPOPROTEIN RECEPTOR-RELATED PROTEIN 2-RELATED"/>
    <property type="match status" value="1"/>
</dbReference>
<dbReference type="SMART" id="SM00181">
    <property type="entry name" value="EGF"/>
    <property type="match status" value="6"/>
</dbReference>
<dbReference type="PROSITE" id="PS50026">
    <property type="entry name" value="EGF_3"/>
    <property type="match status" value="2"/>
</dbReference>
<dbReference type="Pfam" id="PF00057">
    <property type="entry name" value="Ldl_recept_a"/>
    <property type="match status" value="7"/>
</dbReference>
<comment type="subcellular location">
    <subcellularLocation>
        <location evidence="1">Membrane</location>
        <topology evidence="1">Single-pass membrane protein</topology>
    </subcellularLocation>
</comment>
<dbReference type="SUPFAM" id="SSF57184">
    <property type="entry name" value="Growth factor receptor domain"/>
    <property type="match status" value="1"/>
</dbReference>
<evidence type="ECO:0000256" key="13">
    <source>
        <dbReference type="PROSITE-ProRule" id="PRU00124"/>
    </source>
</evidence>
<feature type="disulfide bond" evidence="13">
    <location>
        <begin position="96"/>
        <end position="111"/>
    </location>
</feature>
<feature type="disulfide bond" evidence="13">
    <location>
        <begin position="283"/>
        <end position="301"/>
    </location>
</feature>
<keyword evidence="9 12" id="KW-1015">Disulfide bond</keyword>
<evidence type="ECO:0000256" key="11">
    <source>
        <dbReference type="ARBA" id="ARBA00023180"/>
    </source>
</evidence>
<feature type="repeat" description="LDL-receptor class B" evidence="14">
    <location>
        <begin position="572"/>
        <end position="614"/>
    </location>
</feature>
<comment type="caution">
    <text evidence="12">Lacks conserved residue(s) required for the propagation of feature annotation.</text>
</comment>
<dbReference type="GO" id="GO:0006898">
    <property type="term" value="P:receptor-mediated endocytosis"/>
    <property type="evidence" value="ECO:0007669"/>
    <property type="project" value="TreeGrafter"/>
</dbReference>
<feature type="disulfide bond" evidence="13">
    <location>
        <begin position="256"/>
        <end position="271"/>
    </location>
</feature>
<feature type="region of interest" description="Disordered" evidence="15">
    <location>
        <begin position="1176"/>
        <end position="1213"/>
    </location>
</feature>
<name>A0AAD7S7G4_9TELE</name>